<proteinExistence type="predicted"/>
<feature type="region of interest" description="Disordered" evidence="1">
    <location>
        <begin position="79"/>
        <end position="117"/>
    </location>
</feature>
<sequence length="117" mass="13341">MPPPKKKKLTKKERKSAKAVLMDYRKTLCEEQHLLGNYTEHPISLFLPSSLQTLILDKFLAIESCSTFNLLLNREKRKAVGTERRRNAVSSESEEDEEPYDSSELESDSSMPAALLI</sequence>
<protein>
    <submittedName>
        <fullName evidence="2">Uncharacterized protein</fullName>
    </submittedName>
</protein>
<name>A0AAD6VI43_9AGAR</name>
<evidence type="ECO:0000313" key="2">
    <source>
        <dbReference type="EMBL" id="KAJ7213494.1"/>
    </source>
</evidence>
<accession>A0AAD6VI43</accession>
<gene>
    <name evidence="2" type="ORF">GGX14DRAFT_563812</name>
</gene>
<organism evidence="2 3">
    <name type="scientific">Mycena pura</name>
    <dbReference type="NCBI Taxonomy" id="153505"/>
    <lineage>
        <taxon>Eukaryota</taxon>
        <taxon>Fungi</taxon>
        <taxon>Dikarya</taxon>
        <taxon>Basidiomycota</taxon>
        <taxon>Agaricomycotina</taxon>
        <taxon>Agaricomycetes</taxon>
        <taxon>Agaricomycetidae</taxon>
        <taxon>Agaricales</taxon>
        <taxon>Marasmiineae</taxon>
        <taxon>Mycenaceae</taxon>
        <taxon>Mycena</taxon>
    </lineage>
</organism>
<dbReference type="EMBL" id="JARJCW010000021">
    <property type="protein sequence ID" value="KAJ7213494.1"/>
    <property type="molecule type" value="Genomic_DNA"/>
</dbReference>
<comment type="caution">
    <text evidence="2">The sequence shown here is derived from an EMBL/GenBank/DDBJ whole genome shotgun (WGS) entry which is preliminary data.</text>
</comment>
<reference evidence="2" key="1">
    <citation type="submission" date="2023-03" db="EMBL/GenBank/DDBJ databases">
        <title>Massive genome expansion in bonnet fungi (Mycena s.s.) driven by repeated elements and novel gene families across ecological guilds.</title>
        <authorList>
            <consortium name="Lawrence Berkeley National Laboratory"/>
            <person name="Harder C.B."/>
            <person name="Miyauchi S."/>
            <person name="Viragh M."/>
            <person name="Kuo A."/>
            <person name="Thoen E."/>
            <person name="Andreopoulos B."/>
            <person name="Lu D."/>
            <person name="Skrede I."/>
            <person name="Drula E."/>
            <person name="Henrissat B."/>
            <person name="Morin E."/>
            <person name="Kohler A."/>
            <person name="Barry K."/>
            <person name="LaButti K."/>
            <person name="Morin E."/>
            <person name="Salamov A."/>
            <person name="Lipzen A."/>
            <person name="Mereny Z."/>
            <person name="Hegedus B."/>
            <person name="Baldrian P."/>
            <person name="Stursova M."/>
            <person name="Weitz H."/>
            <person name="Taylor A."/>
            <person name="Grigoriev I.V."/>
            <person name="Nagy L.G."/>
            <person name="Martin F."/>
            <person name="Kauserud H."/>
        </authorList>
    </citation>
    <scope>NUCLEOTIDE SEQUENCE</scope>
    <source>
        <strain evidence="2">9144</strain>
    </source>
</reference>
<keyword evidence="3" id="KW-1185">Reference proteome</keyword>
<dbReference type="AlphaFoldDB" id="A0AAD6VI43"/>
<dbReference type="Proteomes" id="UP001219525">
    <property type="component" value="Unassembled WGS sequence"/>
</dbReference>
<evidence type="ECO:0000313" key="3">
    <source>
        <dbReference type="Proteomes" id="UP001219525"/>
    </source>
</evidence>
<evidence type="ECO:0000256" key="1">
    <source>
        <dbReference type="SAM" id="MobiDB-lite"/>
    </source>
</evidence>
<feature type="compositionally biased region" description="Acidic residues" evidence="1">
    <location>
        <begin position="92"/>
        <end position="107"/>
    </location>
</feature>